<feature type="transmembrane region" description="Helical" evidence="1">
    <location>
        <begin position="43"/>
        <end position="63"/>
    </location>
</feature>
<evidence type="ECO:0000313" key="2">
    <source>
        <dbReference type="EMBL" id="MDQ0270401.1"/>
    </source>
</evidence>
<keyword evidence="3" id="KW-1185">Reference proteome</keyword>
<proteinExistence type="predicted"/>
<keyword evidence="1" id="KW-0812">Transmembrane</keyword>
<accession>A0ABU0AGL0</accession>
<dbReference type="Proteomes" id="UP001238088">
    <property type="component" value="Unassembled WGS sequence"/>
</dbReference>
<organism evidence="2 3">
    <name type="scientific">Cytobacillus purgationiresistens</name>
    <dbReference type="NCBI Taxonomy" id="863449"/>
    <lineage>
        <taxon>Bacteria</taxon>
        <taxon>Bacillati</taxon>
        <taxon>Bacillota</taxon>
        <taxon>Bacilli</taxon>
        <taxon>Bacillales</taxon>
        <taxon>Bacillaceae</taxon>
        <taxon>Cytobacillus</taxon>
    </lineage>
</organism>
<evidence type="ECO:0000313" key="3">
    <source>
        <dbReference type="Proteomes" id="UP001238088"/>
    </source>
</evidence>
<name>A0ABU0AGL0_9BACI</name>
<gene>
    <name evidence="2" type="ORF">J2S17_002276</name>
</gene>
<comment type="caution">
    <text evidence="2">The sequence shown here is derived from an EMBL/GenBank/DDBJ whole genome shotgun (WGS) entry which is preliminary data.</text>
</comment>
<protein>
    <submittedName>
        <fullName evidence="2">Uncharacterized protein</fullName>
    </submittedName>
</protein>
<dbReference type="EMBL" id="JAUSUB010000008">
    <property type="protein sequence ID" value="MDQ0270401.1"/>
    <property type="molecule type" value="Genomic_DNA"/>
</dbReference>
<keyword evidence="1" id="KW-0472">Membrane</keyword>
<evidence type="ECO:0000256" key="1">
    <source>
        <dbReference type="SAM" id="Phobius"/>
    </source>
</evidence>
<sequence>MEDQSISEKIFLYFMGSMIIFVAVIGISVLLKRSYVGHTLSGTELWIILLVSFGVTVLCDMELELERQKDSFE</sequence>
<reference evidence="2 3" key="1">
    <citation type="submission" date="2023-07" db="EMBL/GenBank/DDBJ databases">
        <title>Genomic Encyclopedia of Type Strains, Phase IV (KMG-IV): sequencing the most valuable type-strain genomes for metagenomic binning, comparative biology and taxonomic classification.</title>
        <authorList>
            <person name="Goeker M."/>
        </authorList>
    </citation>
    <scope>NUCLEOTIDE SEQUENCE [LARGE SCALE GENOMIC DNA]</scope>
    <source>
        <strain evidence="2 3">DSM 23494</strain>
    </source>
</reference>
<feature type="transmembrane region" description="Helical" evidence="1">
    <location>
        <begin position="12"/>
        <end position="31"/>
    </location>
</feature>
<keyword evidence="1" id="KW-1133">Transmembrane helix</keyword>
<dbReference type="RefSeq" id="WP_307474802.1">
    <property type="nucleotide sequence ID" value="NZ_JAUSUB010000008.1"/>
</dbReference>